<keyword evidence="6" id="KW-0479">Metal-binding</keyword>
<dbReference type="Pfam" id="PF01654">
    <property type="entry name" value="Cyt_bd_oxida_I"/>
    <property type="match status" value="1"/>
</dbReference>
<protein>
    <submittedName>
        <fullName evidence="12">Uncharacterized protein</fullName>
    </submittedName>
</protein>
<evidence type="ECO:0000256" key="9">
    <source>
        <dbReference type="ARBA" id="ARBA00023004"/>
    </source>
</evidence>
<dbReference type="EMBL" id="UINC01032718">
    <property type="protein sequence ID" value="SVB20840.1"/>
    <property type="molecule type" value="Genomic_DNA"/>
</dbReference>
<proteinExistence type="predicted"/>
<evidence type="ECO:0000256" key="11">
    <source>
        <dbReference type="SAM" id="Phobius"/>
    </source>
</evidence>
<feature type="transmembrane region" description="Helical" evidence="11">
    <location>
        <begin position="449"/>
        <end position="468"/>
    </location>
</feature>
<dbReference type="InterPro" id="IPR002585">
    <property type="entry name" value="Cyt-d_ubiquinol_oxidase_su_1"/>
</dbReference>
<feature type="non-terminal residue" evidence="12">
    <location>
        <position position="523"/>
    </location>
</feature>
<evidence type="ECO:0000256" key="4">
    <source>
        <dbReference type="ARBA" id="ARBA00022617"/>
    </source>
</evidence>
<keyword evidence="9" id="KW-0408">Iron</keyword>
<feature type="transmembrane region" description="Helical" evidence="11">
    <location>
        <begin position="412"/>
        <end position="437"/>
    </location>
</feature>
<keyword evidence="7" id="KW-0249">Electron transport</keyword>
<dbReference type="PANTHER" id="PTHR30365:SF14">
    <property type="entry name" value="CYTOCHROME BD MENAQUINOL OXIDASE SUBUNIT I-RELATED"/>
    <property type="match status" value="1"/>
</dbReference>
<dbReference type="GO" id="GO:0005886">
    <property type="term" value="C:plasma membrane"/>
    <property type="evidence" value="ECO:0007669"/>
    <property type="project" value="UniProtKB-SubCell"/>
</dbReference>
<evidence type="ECO:0000313" key="12">
    <source>
        <dbReference type="EMBL" id="SVB20840.1"/>
    </source>
</evidence>
<feature type="transmembrane region" description="Helical" evidence="11">
    <location>
        <begin position="382"/>
        <end position="400"/>
    </location>
</feature>
<keyword evidence="8 11" id="KW-1133">Transmembrane helix</keyword>
<evidence type="ECO:0000256" key="6">
    <source>
        <dbReference type="ARBA" id="ARBA00022723"/>
    </source>
</evidence>
<feature type="transmembrane region" description="Helical" evidence="11">
    <location>
        <begin position="328"/>
        <end position="347"/>
    </location>
</feature>
<feature type="transmembrane region" description="Helical" evidence="11">
    <location>
        <begin position="47"/>
        <end position="72"/>
    </location>
</feature>
<feature type="transmembrane region" description="Helical" evidence="11">
    <location>
        <begin position="93"/>
        <end position="114"/>
    </location>
</feature>
<evidence type="ECO:0000256" key="10">
    <source>
        <dbReference type="ARBA" id="ARBA00023136"/>
    </source>
</evidence>
<feature type="transmembrane region" description="Helical" evidence="11">
    <location>
        <begin position="217"/>
        <end position="238"/>
    </location>
</feature>
<dbReference type="GO" id="GO:0020037">
    <property type="term" value="F:heme binding"/>
    <property type="evidence" value="ECO:0007669"/>
    <property type="project" value="TreeGrafter"/>
</dbReference>
<feature type="transmembrane region" description="Helical" evidence="11">
    <location>
        <begin position="293"/>
        <end position="316"/>
    </location>
</feature>
<evidence type="ECO:0000256" key="5">
    <source>
        <dbReference type="ARBA" id="ARBA00022692"/>
    </source>
</evidence>
<keyword evidence="2" id="KW-0813">Transport</keyword>
<feature type="transmembrane region" description="Helical" evidence="11">
    <location>
        <begin position="250"/>
        <end position="273"/>
    </location>
</feature>
<sequence length="523" mass="58268">MPFSPTAIAFGLTLLFTSTPVWSQGALSDIPDYREFPVVGSRVAVWVAAQLHLMFAAFILGVPLFAVIIEFVGVRTGDPRYDRMAKEFIKLCLVAFSTTAMFGAVLVFLMIGFYPRFYGYMSNVFAPTYVFYAALFFGETFSLYLYWYTWDRLMKKKWLHLTFGVLLNVFGTAIMFVANSWLTFMTSPSGIDEQGALISLGDAVYNLTWMPINIHRFIANIAFGGAVVAAYAAVRFLTATSESDKAHYDWMGYTGNFIAVSALIPLPFAGYWLAKEIYEFNQTMGINMMGSLFSWLFIIQAAMIGVLFLGVNFYLWSGMGRIEGAERYSRYRPLVFAVLIACIGVWATPRTLILSQVEKAAIGGEHHPLVGVFGVMSAKNTAVNLIILTTFLSFLFYRRSGKIPTVSWSKPINVVVASIFATAAVAVIVLGVMGYYVPSLQRVNVLTPGQVGVVLAVLFCVTVIDVILYRRASSSGEVRWGKMTEQSQYILILLAITFCSMMGLMGYVRSGIREDWHIYGVMR</sequence>
<keyword evidence="3" id="KW-1003">Cell membrane</keyword>
<dbReference type="GO" id="GO:0016682">
    <property type="term" value="F:oxidoreductase activity, acting on diphenols and related substances as donors, oxygen as acceptor"/>
    <property type="evidence" value="ECO:0007669"/>
    <property type="project" value="TreeGrafter"/>
</dbReference>
<accession>A0A382C454</accession>
<name>A0A382C454_9ZZZZ</name>
<dbReference type="GO" id="GO:0046872">
    <property type="term" value="F:metal ion binding"/>
    <property type="evidence" value="ECO:0007669"/>
    <property type="project" value="UniProtKB-KW"/>
</dbReference>
<evidence type="ECO:0000256" key="3">
    <source>
        <dbReference type="ARBA" id="ARBA00022475"/>
    </source>
</evidence>
<evidence type="ECO:0000256" key="2">
    <source>
        <dbReference type="ARBA" id="ARBA00022448"/>
    </source>
</evidence>
<dbReference type="GO" id="GO:0019646">
    <property type="term" value="P:aerobic electron transport chain"/>
    <property type="evidence" value="ECO:0007669"/>
    <property type="project" value="InterPro"/>
</dbReference>
<dbReference type="GO" id="GO:0070069">
    <property type="term" value="C:cytochrome complex"/>
    <property type="evidence" value="ECO:0007669"/>
    <property type="project" value="InterPro"/>
</dbReference>
<evidence type="ECO:0000256" key="8">
    <source>
        <dbReference type="ARBA" id="ARBA00022989"/>
    </source>
</evidence>
<dbReference type="AlphaFoldDB" id="A0A382C454"/>
<comment type="subcellular location">
    <subcellularLocation>
        <location evidence="1">Cell membrane</location>
        <topology evidence="1">Multi-pass membrane protein</topology>
    </subcellularLocation>
</comment>
<gene>
    <name evidence="12" type="ORF">METZ01_LOCUS173694</name>
</gene>
<dbReference type="PANTHER" id="PTHR30365">
    <property type="entry name" value="CYTOCHROME D UBIQUINOL OXIDASE"/>
    <property type="match status" value="1"/>
</dbReference>
<reference evidence="12" key="1">
    <citation type="submission" date="2018-05" db="EMBL/GenBank/DDBJ databases">
        <authorList>
            <person name="Lanie J.A."/>
            <person name="Ng W.-L."/>
            <person name="Kazmierczak K.M."/>
            <person name="Andrzejewski T.M."/>
            <person name="Davidsen T.M."/>
            <person name="Wayne K.J."/>
            <person name="Tettelin H."/>
            <person name="Glass J.I."/>
            <person name="Rusch D."/>
            <person name="Podicherti R."/>
            <person name="Tsui H.-C.T."/>
            <person name="Winkler M.E."/>
        </authorList>
    </citation>
    <scope>NUCLEOTIDE SEQUENCE</scope>
</reference>
<keyword evidence="10 11" id="KW-0472">Membrane</keyword>
<organism evidence="12">
    <name type="scientific">marine metagenome</name>
    <dbReference type="NCBI Taxonomy" id="408172"/>
    <lineage>
        <taxon>unclassified sequences</taxon>
        <taxon>metagenomes</taxon>
        <taxon>ecological metagenomes</taxon>
    </lineage>
</organism>
<keyword evidence="5 11" id="KW-0812">Transmembrane</keyword>
<evidence type="ECO:0000256" key="1">
    <source>
        <dbReference type="ARBA" id="ARBA00004651"/>
    </source>
</evidence>
<feature type="transmembrane region" description="Helical" evidence="11">
    <location>
        <begin position="489"/>
        <end position="508"/>
    </location>
</feature>
<evidence type="ECO:0000256" key="7">
    <source>
        <dbReference type="ARBA" id="ARBA00022982"/>
    </source>
</evidence>
<keyword evidence="4" id="KW-0349">Heme</keyword>
<feature type="transmembrane region" description="Helical" evidence="11">
    <location>
        <begin position="158"/>
        <end position="178"/>
    </location>
</feature>
<feature type="transmembrane region" description="Helical" evidence="11">
    <location>
        <begin position="126"/>
        <end position="146"/>
    </location>
</feature>
<dbReference type="GO" id="GO:0009055">
    <property type="term" value="F:electron transfer activity"/>
    <property type="evidence" value="ECO:0007669"/>
    <property type="project" value="InterPro"/>
</dbReference>